<protein>
    <submittedName>
        <fullName evidence="1">Uncharacterized protein</fullName>
    </submittedName>
</protein>
<proteinExistence type="predicted"/>
<dbReference type="AlphaFoldDB" id="K2S998"/>
<accession>K2S998</accession>
<evidence type="ECO:0000313" key="2">
    <source>
        <dbReference type="Proteomes" id="UP000007129"/>
    </source>
</evidence>
<sequence>MKLPPWSRVSSKREPMCQSSARMLLMPWIWQGRLKEACELSQNGPSEFIPLEKI</sequence>
<organism evidence="1 2">
    <name type="scientific">Macrophomina phaseolina (strain MS6)</name>
    <name type="common">Charcoal rot fungus</name>
    <dbReference type="NCBI Taxonomy" id="1126212"/>
    <lineage>
        <taxon>Eukaryota</taxon>
        <taxon>Fungi</taxon>
        <taxon>Dikarya</taxon>
        <taxon>Ascomycota</taxon>
        <taxon>Pezizomycotina</taxon>
        <taxon>Dothideomycetes</taxon>
        <taxon>Dothideomycetes incertae sedis</taxon>
        <taxon>Botryosphaeriales</taxon>
        <taxon>Botryosphaeriaceae</taxon>
        <taxon>Macrophomina</taxon>
    </lineage>
</organism>
<dbReference type="InParanoid" id="K2S998"/>
<dbReference type="HOGENOM" id="CLU_3050791_0_0_1"/>
<comment type="caution">
    <text evidence="1">The sequence shown here is derived from an EMBL/GenBank/DDBJ whole genome shotgun (WGS) entry which is preliminary data.</text>
</comment>
<dbReference type="EMBL" id="AHHD01000167">
    <property type="protein sequence ID" value="EKG18974.1"/>
    <property type="molecule type" value="Genomic_DNA"/>
</dbReference>
<reference evidence="1 2" key="1">
    <citation type="journal article" date="2012" name="BMC Genomics">
        <title>Tools to kill: Genome of one of the most destructive plant pathogenic fungi Macrophomina phaseolina.</title>
        <authorList>
            <person name="Islam M.S."/>
            <person name="Haque M.S."/>
            <person name="Islam M.M."/>
            <person name="Emdad E.M."/>
            <person name="Halim A."/>
            <person name="Hossen Q.M.M."/>
            <person name="Hossain M.Z."/>
            <person name="Ahmed B."/>
            <person name="Rahim S."/>
            <person name="Rahman M.S."/>
            <person name="Alam M.M."/>
            <person name="Hou S."/>
            <person name="Wan X."/>
            <person name="Saito J.A."/>
            <person name="Alam M."/>
        </authorList>
    </citation>
    <scope>NUCLEOTIDE SEQUENCE [LARGE SCALE GENOMIC DNA]</scope>
    <source>
        <strain evidence="1 2">MS6</strain>
    </source>
</reference>
<dbReference type="Proteomes" id="UP000007129">
    <property type="component" value="Unassembled WGS sequence"/>
</dbReference>
<gene>
    <name evidence="1" type="ORF">MPH_03664</name>
</gene>
<name>K2S998_MACPH</name>
<dbReference type="VEuPathDB" id="FungiDB:MPH_03664"/>
<evidence type="ECO:0000313" key="1">
    <source>
        <dbReference type="EMBL" id="EKG18974.1"/>
    </source>
</evidence>